<dbReference type="SUPFAM" id="SSF53822">
    <property type="entry name" value="Periplasmic binding protein-like I"/>
    <property type="match status" value="1"/>
</dbReference>
<dbReference type="PANTHER" id="PTHR46847:SF1">
    <property type="entry name" value="D-ALLOSE-BINDING PERIPLASMIC PROTEIN-RELATED"/>
    <property type="match status" value="1"/>
</dbReference>
<feature type="chain" id="PRO_5037743418" evidence="4">
    <location>
        <begin position="23"/>
        <end position="299"/>
    </location>
</feature>
<dbReference type="CDD" id="cd06323">
    <property type="entry name" value="PBP1_ribose_binding"/>
    <property type="match status" value="1"/>
</dbReference>
<comment type="subcellular location">
    <subcellularLocation>
        <location evidence="1">Cell envelope</location>
    </subcellularLocation>
</comment>
<evidence type="ECO:0000313" key="7">
    <source>
        <dbReference type="Proteomes" id="UP000778951"/>
    </source>
</evidence>
<comment type="similarity">
    <text evidence="2">Belongs to the bacterial solute-binding protein 2 family.</text>
</comment>
<dbReference type="AlphaFoldDB" id="A0A968L013"/>
<dbReference type="PANTHER" id="PTHR46847">
    <property type="entry name" value="D-ALLOSE-BINDING PERIPLASMIC PROTEIN-RELATED"/>
    <property type="match status" value="1"/>
</dbReference>
<evidence type="ECO:0000256" key="4">
    <source>
        <dbReference type="SAM" id="SignalP"/>
    </source>
</evidence>
<dbReference type="EMBL" id="JAATLM010000001">
    <property type="protein sequence ID" value="NIZ69861.1"/>
    <property type="molecule type" value="Genomic_DNA"/>
</dbReference>
<dbReference type="GO" id="GO:0030246">
    <property type="term" value="F:carbohydrate binding"/>
    <property type="evidence" value="ECO:0007669"/>
    <property type="project" value="UniProtKB-ARBA"/>
</dbReference>
<accession>A0A968L013</accession>
<feature type="signal peptide" evidence="4">
    <location>
        <begin position="1"/>
        <end position="22"/>
    </location>
</feature>
<name>A0A968L013_9SPIO</name>
<evidence type="ECO:0000313" key="6">
    <source>
        <dbReference type="EMBL" id="NIZ69861.1"/>
    </source>
</evidence>
<dbReference type="InterPro" id="IPR028082">
    <property type="entry name" value="Peripla_BP_I"/>
</dbReference>
<evidence type="ECO:0000256" key="3">
    <source>
        <dbReference type="ARBA" id="ARBA00022729"/>
    </source>
</evidence>
<comment type="caution">
    <text evidence="6">The sequence shown here is derived from an EMBL/GenBank/DDBJ whole genome shotgun (WGS) entry which is preliminary data.</text>
</comment>
<dbReference type="RefSeq" id="WP_167695935.1">
    <property type="nucleotide sequence ID" value="NZ_CP118181.1"/>
</dbReference>
<dbReference type="NCBIfam" id="NF007936">
    <property type="entry name" value="PRK10653.1"/>
    <property type="match status" value="1"/>
</dbReference>
<dbReference type="PROSITE" id="PS51257">
    <property type="entry name" value="PROKAR_LIPOPROTEIN"/>
    <property type="match status" value="1"/>
</dbReference>
<evidence type="ECO:0000259" key="5">
    <source>
        <dbReference type="Pfam" id="PF13407"/>
    </source>
</evidence>
<gene>
    <name evidence="6" type="primary">rbsB</name>
    <name evidence="6" type="ORF">HCT48_06525</name>
</gene>
<protein>
    <submittedName>
        <fullName evidence="6">Ribose ABC transporter substrate-binding protein RbsB</fullName>
    </submittedName>
</protein>
<dbReference type="InterPro" id="IPR025997">
    <property type="entry name" value="SBP_2_dom"/>
</dbReference>
<evidence type="ECO:0000256" key="2">
    <source>
        <dbReference type="ARBA" id="ARBA00007639"/>
    </source>
</evidence>
<dbReference type="Gene3D" id="3.40.50.2300">
    <property type="match status" value="2"/>
</dbReference>
<reference evidence="6" key="1">
    <citation type="submission" date="2020-03" db="EMBL/GenBank/DDBJ databases">
        <title>Spirochaetal bacteria isolated from arthropods constitute a novel genus Entomospira genus novum within the order Spirochaetales.</title>
        <authorList>
            <person name="Grana-Miraglia L."/>
            <person name="Sikutova S."/>
            <person name="Fingerle V."/>
            <person name="Sing A."/>
            <person name="Castillo-Ramirez S."/>
            <person name="Margos G."/>
            <person name="Rudolf I."/>
        </authorList>
    </citation>
    <scope>NUCLEOTIDE SEQUENCE</scope>
    <source>
        <strain evidence="6">BR149</strain>
    </source>
</reference>
<dbReference type="GO" id="GO:0030313">
    <property type="term" value="C:cell envelope"/>
    <property type="evidence" value="ECO:0007669"/>
    <property type="project" value="UniProtKB-SubCell"/>
</dbReference>
<dbReference type="Proteomes" id="UP000778951">
    <property type="component" value="Unassembled WGS sequence"/>
</dbReference>
<keyword evidence="3 4" id="KW-0732">Signal</keyword>
<dbReference type="Pfam" id="PF13407">
    <property type="entry name" value="Peripla_BP_4"/>
    <property type="match status" value="1"/>
</dbReference>
<evidence type="ECO:0000256" key="1">
    <source>
        <dbReference type="ARBA" id="ARBA00004196"/>
    </source>
</evidence>
<proteinExistence type="inferred from homology"/>
<feature type="domain" description="Periplasmic binding protein" evidence="5">
    <location>
        <begin position="37"/>
        <end position="285"/>
    </location>
</feature>
<sequence>MKKKGLWLVLTMVLFVACPAEKGRTESSGGESKKQKIGVVVSTLNNPFFVDLVSGMRAQASSLPYELVVLDSQNDPSKELANVEDLITQGVSAILINPTDSDAVVRAVMLAQDASIPVISLDRSVNGVSVTAHIASDNISGGRMAGEFLLQELGERLAVVELEGITGASAARERGQGFNDVVKKYVVVRQVANFDRTQGLHVMENIIQSGTRFNAVFAHNDEMALGAMKALQDAGLTEVLVVGFDATDDARSAVSSGLMRATIAQKPQDIGMQGMQVAHQLLSAQKVDSYYPISLVLVE</sequence>
<keyword evidence="7" id="KW-1185">Reference proteome</keyword>
<organism evidence="6 7">
    <name type="scientific">Entomospira culicis</name>
    <dbReference type="NCBI Taxonomy" id="2719989"/>
    <lineage>
        <taxon>Bacteria</taxon>
        <taxon>Pseudomonadati</taxon>
        <taxon>Spirochaetota</taxon>
        <taxon>Spirochaetia</taxon>
        <taxon>Spirochaetales</taxon>
        <taxon>Spirochaetaceae</taxon>
        <taxon>Entomospira</taxon>
    </lineage>
</organism>